<organism evidence="1 2">
    <name type="scientific">Piedraia hortae CBS 480.64</name>
    <dbReference type="NCBI Taxonomy" id="1314780"/>
    <lineage>
        <taxon>Eukaryota</taxon>
        <taxon>Fungi</taxon>
        <taxon>Dikarya</taxon>
        <taxon>Ascomycota</taxon>
        <taxon>Pezizomycotina</taxon>
        <taxon>Dothideomycetes</taxon>
        <taxon>Dothideomycetidae</taxon>
        <taxon>Capnodiales</taxon>
        <taxon>Piedraiaceae</taxon>
        <taxon>Piedraia</taxon>
    </lineage>
</organism>
<accession>A0A6A7BSU9</accession>
<name>A0A6A7BSU9_9PEZI</name>
<protein>
    <submittedName>
        <fullName evidence="1">Uncharacterized protein</fullName>
    </submittedName>
</protein>
<reference evidence="1" key="1">
    <citation type="journal article" date="2020" name="Stud. Mycol.">
        <title>101 Dothideomycetes genomes: a test case for predicting lifestyles and emergence of pathogens.</title>
        <authorList>
            <person name="Haridas S."/>
            <person name="Albert R."/>
            <person name="Binder M."/>
            <person name="Bloem J."/>
            <person name="Labutti K."/>
            <person name="Salamov A."/>
            <person name="Andreopoulos B."/>
            <person name="Baker S."/>
            <person name="Barry K."/>
            <person name="Bills G."/>
            <person name="Bluhm B."/>
            <person name="Cannon C."/>
            <person name="Castanera R."/>
            <person name="Culley D."/>
            <person name="Daum C."/>
            <person name="Ezra D."/>
            <person name="Gonzalez J."/>
            <person name="Henrissat B."/>
            <person name="Kuo A."/>
            <person name="Liang C."/>
            <person name="Lipzen A."/>
            <person name="Lutzoni F."/>
            <person name="Magnuson J."/>
            <person name="Mondo S."/>
            <person name="Nolan M."/>
            <person name="Ohm R."/>
            <person name="Pangilinan J."/>
            <person name="Park H.-J."/>
            <person name="Ramirez L."/>
            <person name="Alfaro M."/>
            <person name="Sun H."/>
            <person name="Tritt A."/>
            <person name="Yoshinaga Y."/>
            <person name="Zwiers L.-H."/>
            <person name="Turgeon B."/>
            <person name="Goodwin S."/>
            <person name="Spatafora J."/>
            <person name="Crous P."/>
            <person name="Grigoriev I."/>
        </authorList>
    </citation>
    <scope>NUCLEOTIDE SEQUENCE</scope>
    <source>
        <strain evidence="1">CBS 480.64</strain>
    </source>
</reference>
<evidence type="ECO:0000313" key="2">
    <source>
        <dbReference type="Proteomes" id="UP000799421"/>
    </source>
</evidence>
<proteinExistence type="predicted"/>
<evidence type="ECO:0000313" key="1">
    <source>
        <dbReference type="EMBL" id="KAF2857588.1"/>
    </source>
</evidence>
<keyword evidence="2" id="KW-1185">Reference proteome</keyword>
<dbReference type="AlphaFoldDB" id="A0A6A7BSU9"/>
<dbReference type="Proteomes" id="UP000799421">
    <property type="component" value="Unassembled WGS sequence"/>
</dbReference>
<sequence length="261" mass="28976">MQNCYMSGPHVGHTCSDLGKPSVCYMGTLCGSFPFNCVSADLSLSTGYEPGECLVIIRTIRPIDEVFAPPGLHQSDPLETLSALWQNSDPMLDNDRAPAILLTPPVISNQVIKKEEKRNEFEAASGQPINKYDVAQVVLDAPYVLFLEYPRDSHIRSIRLGPVRLSVLEVFGGGGWEELTDRPLIGSIVARIGLRLVQMGLDALTLCASLYGHSKELSALLQNKPWAVRRGLRTKTIRWQRTEHLGRHMMGCGLRRQDPQL</sequence>
<gene>
    <name evidence="1" type="ORF">K470DRAFT_296998</name>
</gene>
<dbReference type="EMBL" id="MU006036">
    <property type="protein sequence ID" value="KAF2857588.1"/>
    <property type="molecule type" value="Genomic_DNA"/>
</dbReference>